<organism evidence="5 6">
    <name type="scientific">Agrococcus citreus</name>
    <dbReference type="NCBI Taxonomy" id="84643"/>
    <lineage>
        <taxon>Bacteria</taxon>
        <taxon>Bacillati</taxon>
        <taxon>Actinomycetota</taxon>
        <taxon>Actinomycetes</taxon>
        <taxon>Micrococcales</taxon>
        <taxon>Microbacteriaceae</taxon>
        <taxon>Agrococcus</taxon>
    </lineage>
</organism>
<accession>A0ABP4JKK1</accession>
<gene>
    <name evidence="5" type="ORF">GCM10009640_13110</name>
</gene>
<comment type="similarity">
    <text evidence="1">Belongs to the leucine-binding protein family.</text>
</comment>
<evidence type="ECO:0000259" key="4">
    <source>
        <dbReference type="Pfam" id="PF13458"/>
    </source>
</evidence>
<keyword evidence="2 3" id="KW-0732">Signal</keyword>
<dbReference type="InterPro" id="IPR028081">
    <property type="entry name" value="Leu-bd"/>
</dbReference>
<dbReference type="EMBL" id="BAAAKK010000003">
    <property type="protein sequence ID" value="GAA1421699.1"/>
    <property type="molecule type" value="Genomic_DNA"/>
</dbReference>
<comment type="caution">
    <text evidence="5">The sequence shown here is derived from an EMBL/GenBank/DDBJ whole genome shotgun (WGS) entry which is preliminary data.</text>
</comment>
<feature type="signal peptide" evidence="3">
    <location>
        <begin position="1"/>
        <end position="32"/>
    </location>
</feature>
<evidence type="ECO:0000256" key="3">
    <source>
        <dbReference type="SAM" id="SignalP"/>
    </source>
</evidence>
<dbReference type="Pfam" id="PF13458">
    <property type="entry name" value="Peripla_BP_6"/>
    <property type="match status" value="1"/>
</dbReference>
<dbReference type="InterPro" id="IPR028082">
    <property type="entry name" value="Peripla_BP_I"/>
</dbReference>
<dbReference type="SUPFAM" id="SSF53822">
    <property type="entry name" value="Periplasmic binding protein-like I"/>
    <property type="match status" value="1"/>
</dbReference>
<dbReference type="Proteomes" id="UP001501266">
    <property type="component" value="Unassembled WGS sequence"/>
</dbReference>
<sequence>MQSFLRTKGQHPRRAAALGAATAGVLLLAACAGGGTPTPSGSAAGSEAPSDGATEVDTSFVVGTILPQTGNLGYLGPPEFAGVDLAAADLEAAGFEFDIDVQHRDSGDTTTDIATASAGELISAGADVVIGAASSGVSFTFIDQLIDAQVLQISPANTSPDFSDYEDDGFYWRTAPSDVLQGRVLGNLMTSDGAASVAFITINDPYGTGLEENARMAVEAAGGTVTGSVLYNPGDTNFTSQVSEIMAGQPDAIGILAFAETAQIVPELVTQGFPASGMYFVDGNLSNSYNFPEGTLDGAKGTLPGNPADDTFRDRLLEQDPNLQDFSYGPESYDAVILAALAAAQGGSADSITIRDNMQSVSTEGTKCTEVGECLQLIADGEDIDYDGPSGPIEFDENGDPTEAYIGIYQYGANNQYTFLSSEFGSLNE</sequence>
<dbReference type="Gene3D" id="3.40.50.2300">
    <property type="match status" value="3"/>
</dbReference>
<evidence type="ECO:0000256" key="1">
    <source>
        <dbReference type="ARBA" id="ARBA00010062"/>
    </source>
</evidence>
<evidence type="ECO:0000313" key="5">
    <source>
        <dbReference type="EMBL" id="GAA1421699.1"/>
    </source>
</evidence>
<proteinExistence type="inferred from homology"/>
<feature type="domain" description="Leucine-binding protein" evidence="4">
    <location>
        <begin position="62"/>
        <end position="365"/>
    </location>
</feature>
<keyword evidence="6" id="KW-1185">Reference proteome</keyword>
<reference evidence="6" key="1">
    <citation type="journal article" date="2019" name="Int. J. Syst. Evol. Microbiol.">
        <title>The Global Catalogue of Microorganisms (GCM) 10K type strain sequencing project: providing services to taxonomists for standard genome sequencing and annotation.</title>
        <authorList>
            <consortium name="The Broad Institute Genomics Platform"/>
            <consortium name="The Broad Institute Genome Sequencing Center for Infectious Disease"/>
            <person name="Wu L."/>
            <person name="Ma J."/>
        </authorList>
    </citation>
    <scope>NUCLEOTIDE SEQUENCE [LARGE SCALE GENOMIC DNA]</scope>
    <source>
        <strain evidence="6">JCM 12398</strain>
    </source>
</reference>
<dbReference type="RefSeq" id="WP_343918633.1">
    <property type="nucleotide sequence ID" value="NZ_BAAAKK010000003.1"/>
</dbReference>
<dbReference type="PANTHER" id="PTHR30483">
    <property type="entry name" value="LEUCINE-SPECIFIC-BINDING PROTEIN"/>
    <property type="match status" value="1"/>
</dbReference>
<dbReference type="CDD" id="cd06346">
    <property type="entry name" value="PBP1_ABC_ligand_binding-like"/>
    <property type="match status" value="1"/>
</dbReference>
<protein>
    <submittedName>
        <fullName evidence="5">ABC transporter substrate-binding protein</fullName>
    </submittedName>
</protein>
<dbReference type="PROSITE" id="PS51257">
    <property type="entry name" value="PROKAR_LIPOPROTEIN"/>
    <property type="match status" value="1"/>
</dbReference>
<dbReference type="PANTHER" id="PTHR30483:SF6">
    <property type="entry name" value="PERIPLASMIC BINDING PROTEIN OF ABC TRANSPORTER FOR NATURAL AMINO ACIDS"/>
    <property type="match status" value="1"/>
</dbReference>
<name>A0ABP4JKK1_9MICO</name>
<dbReference type="InterPro" id="IPR051010">
    <property type="entry name" value="BCAA_transport"/>
</dbReference>
<feature type="chain" id="PRO_5046497478" evidence="3">
    <location>
        <begin position="33"/>
        <end position="429"/>
    </location>
</feature>
<evidence type="ECO:0000313" key="6">
    <source>
        <dbReference type="Proteomes" id="UP001501266"/>
    </source>
</evidence>
<evidence type="ECO:0000256" key="2">
    <source>
        <dbReference type="ARBA" id="ARBA00022729"/>
    </source>
</evidence>